<proteinExistence type="predicted"/>
<feature type="region of interest" description="Disordered" evidence="1">
    <location>
        <begin position="933"/>
        <end position="984"/>
    </location>
</feature>
<dbReference type="InterPro" id="IPR019933">
    <property type="entry name" value="DivIVA_domain"/>
</dbReference>
<gene>
    <name evidence="2" type="ORF">GA0070213_101508</name>
</gene>
<dbReference type="NCBIfam" id="TIGR03544">
    <property type="entry name" value="DivI1A_domain"/>
    <property type="match status" value="2"/>
</dbReference>
<dbReference type="NCBIfam" id="NF041121">
    <property type="entry name" value="SAV_2336_NTERM"/>
    <property type="match status" value="1"/>
</dbReference>
<organism evidence="2 3">
    <name type="scientific">Micromonospora humi</name>
    <dbReference type="NCBI Taxonomy" id="745366"/>
    <lineage>
        <taxon>Bacteria</taxon>
        <taxon>Bacillati</taxon>
        <taxon>Actinomycetota</taxon>
        <taxon>Actinomycetes</taxon>
        <taxon>Micromonosporales</taxon>
        <taxon>Micromonosporaceae</taxon>
        <taxon>Micromonospora</taxon>
    </lineage>
</organism>
<accession>A0A1C5GSQ5</accession>
<feature type="region of interest" description="Disordered" evidence="1">
    <location>
        <begin position="35"/>
        <end position="111"/>
    </location>
</feature>
<name>A0A1C5GSQ5_9ACTN</name>
<feature type="compositionally biased region" description="Polar residues" evidence="1">
    <location>
        <begin position="936"/>
        <end position="982"/>
    </location>
</feature>
<feature type="region of interest" description="Disordered" evidence="1">
    <location>
        <begin position="528"/>
        <end position="574"/>
    </location>
</feature>
<dbReference type="EMBL" id="FMDM01000001">
    <property type="protein sequence ID" value="SCG36816.1"/>
    <property type="molecule type" value="Genomic_DNA"/>
</dbReference>
<evidence type="ECO:0000313" key="2">
    <source>
        <dbReference type="EMBL" id="SCG36816.1"/>
    </source>
</evidence>
<dbReference type="InterPro" id="IPR047738">
    <property type="entry name" value="SAV_2336-like_N"/>
</dbReference>
<evidence type="ECO:0000256" key="1">
    <source>
        <dbReference type="SAM" id="MobiDB-lite"/>
    </source>
</evidence>
<sequence>MSVARVSRVFARAGLELDARGLADALWLADHLPAARPRDAEEPVSTVDEGDGVPVEPVEPVPDPPDDDPVPDPDPAPDRAATVSPADPPQEDLLPLHLRPRQPGRPETNPAVPLLAHAAPAIPDTLRLMRSLRPLKRTVDSRHRTVLDEEATVRRIAERRIWLPVLQPAREPWLDLVLVADLGAGGQLWGRLAHELYGVFRRLGAFRDVRLRHLHADSEGRSWVTTSGRGAGSAPRSPSELIDPTGRRLILLLTDGIGAAWRSGHLGAVVHRWGGSGPVAILQPLPAHLWERTALRPSPGRLGTPSPGAPNNRLSFVSYRRRQHGPDLPVPVLEIDPGWLAPWARLAGGTAHGGVDASVIFPGDAARGTPADRREPHDAVERVRAFRAEATPEAYELLTYLSAAPLSLPLMRTVQATMMPRSSPAHLAEILFSGLVATVDDGPAADDRYEFVDGVRDVLLGTLQRHEAERVDQEVSAFIERWLRLPGAGLAAAVPTPSGALDLPAESRPFARIRAEILDRITGVSAPAASTVPTDDGVAGEGAAAESDDPEVDPARSGVSGGEPGAPSGIPGEPVVGEVLNAHGQIVGSGFMVSPRYLATCAHVVNTALGKSPTSQMWPSDQVSVLIGRRRGGYVRTAVIAAWPAHQSTFDQLDVTILRVEGEALAEVPSAVLFGAPEADEMAHILSSSSRMSGRITAVASGGLAHLHLSADTGDEVLQPMSGAPVWRPSTGEIVGMVNGRPALSGSRGEIAVLPAAVVRQVVVDYLVRPQPAKAEPSDDTTQGRHARPTATPTSARVVSGFFRGAAIGKDGEFHPLNEVERHLWNAIRVSVEEAVKVLSSAPLWAPAGPSTGSATELIAALRSRRDGVIDEIVLVTAPQRFSERPSGPWPFREVASVWPSSATMVVNPGTPIRLALTAYEIRALVAPTGEPTVDLATSTETNEPTVDLTTSTETSEPTVDLATSTETGPPTLDLTTPRSTARGQRFPRQRLRRGYDPDEVDAFAERIDDTLFHYQHGGARAGAPLTAQEVHDVVFRVRFNGYDEWQVDLWLDRVRRAIAEAER</sequence>
<dbReference type="Pfam" id="PF13365">
    <property type="entry name" value="Trypsin_2"/>
    <property type="match status" value="1"/>
</dbReference>
<dbReference type="Gene3D" id="6.10.250.660">
    <property type="match status" value="1"/>
</dbReference>
<dbReference type="Proteomes" id="UP000199360">
    <property type="component" value="Unassembled WGS sequence"/>
</dbReference>
<feature type="region of interest" description="Disordered" evidence="1">
    <location>
        <begin position="773"/>
        <end position="795"/>
    </location>
</feature>
<dbReference type="STRING" id="745366.GA0070213_101508"/>
<feature type="compositionally biased region" description="Low complexity" evidence="1">
    <location>
        <begin position="535"/>
        <end position="545"/>
    </location>
</feature>
<reference evidence="3" key="1">
    <citation type="submission" date="2016-06" db="EMBL/GenBank/DDBJ databases">
        <authorList>
            <person name="Varghese N."/>
            <person name="Submissions Spin"/>
        </authorList>
    </citation>
    <scope>NUCLEOTIDE SEQUENCE [LARGE SCALE GENOMIC DNA]</scope>
    <source>
        <strain evidence="3">DSM 45647</strain>
    </source>
</reference>
<dbReference type="SUPFAM" id="SSF50494">
    <property type="entry name" value="Trypsin-like serine proteases"/>
    <property type="match status" value="1"/>
</dbReference>
<dbReference type="AlphaFoldDB" id="A0A1C5GSQ5"/>
<keyword evidence="3" id="KW-1185">Reference proteome</keyword>
<evidence type="ECO:0000313" key="3">
    <source>
        <dbReference type="Proteomes" id="UP000199360"/>
    </source>
</evidence>
<dbReference type="InterPro" id="IPR009003">
    <property type="entry name" value="Peptidase_S1_PA"/>
</dbReference>
<protein>
    <submittedName>
        <fullName evidence="2">DivIVA domain-containing protein</fullName>
    </submittedName>
</protein>
<dbReference type="OrthoDB" id="3218567at2"/>